<protein>
    <submittedName>
        <fullName evidence="3">Abortive infection protein</fullName>
    </submittedName>
</protein>
<evidence type="ECO:0000313" key="3">
    <source>
        <dbReference type="EMBL" id="EMA60222.1"/>
    </source>
</evidence>
<dbReference type="AlphaFoldDB" id="M0NQK7"/>
<dbReference type="Proteomes" id="UP000011650">
    <property type="component" value="Unassembled WGS sequence"/>
</dbReference>
<reference evidence="3 4" key="1">
    <citation type="journal article" date="2014" name="PLoS Genet.">
        <title>Phylogenetically driven sequencing of extremely halophilic archaea reveals strategies for static and dynamic osmo-response.</title>
        <authorList>
            <person name="Becker E.A."/>
            <person name="Seitzer P.M."/>
            <person name="Tritt A."/>
            <person name="Larsen D."/>
            <person name="Krusor M."/>
            <person name="Yao A.I."/>
            <person name="Wu D."/>
            <person name="Madern D."/>
            <person name="Eisen J.A."/>
            <person name="Darling A.E."/>
            <person name="Facciotti M.T."/>
        </authorList>
    </citation>
    <scope>NUCLEOTIDE SEQUENCE [LARGE SCALE GENOMIC DNA]</scope>
    <source>
        <strain evidence="3 4">DSM 21995</strain>
    </source>
</reference>
<dbReference type="GO" id="GO:0004175">
    <property type="term" value="F:endopeptidase activity"/>
    <property type="evidence" value="ECO:0007669"/>
    <property type="project" value="UniProtKB-ARBA"/>
</dbReference>
<keyword evidence="4" id="KW-1185">Reference proteome</keyword>
<gene>
    <name evidence="3" type="ORF">C469_09160</name>
</gene>
<name>M0NQK7_9EURY</name>
<dbReference type="EMBL" id="AOJG01000025">
    <property type="protein sequence ID" value="EMA60222.1"/>
    <property type="molecule type" value="Genomic_DNA"/>
</dbReference>
<feature type="transmembrane region" description="Helical" evidence="1">
    <location>
        <begin position="175"/>
        <end position="196"/>
    </location>
</feature>
<keyword evidence="1" id="KW-1133">Transmembrane helix</keyword>
<feature type="transmembrane region" description="Helical" evidence="1">
    <location>
        <begin position="208"/>
        <end position="228"/>
    </location>
</feature>
<organism evidence="3 4">
    <name type="scientific">Halorubrum lipolyticum DSM 21995</name>
    <dbReference type="NCBI Taxonomy" id="1227482"/>
    <lineage>
        <taxon>Archaea</taxon>
        <taxon>Methanobacteriati</taxon>
        <taxon>Methanobacteriota</taxon>
        <taxon>Stenosarchaea group</taxon>
        <taxon>Halobacteria</taxon>
        <taxon>Halobacteriales</taxon>
        <taxon>Haloferacaceae</taxon>
        <taxon>Halorubrum</taxon>
    </lineage>
</organism>
<dbReference type="GO" id="GO:0080120">
    <property type="term" value="P:CAAX-box protein maturation"/>
    <property type="evidence" value="ECO:0007669"/>
    <property type="project" value="UniProtKB-ARBA"/>
</dbReference>
<feature type="transmembrane region" description="Helical" evidence="1">
    <location>
        <begin position="235"/>
        <end position="256"/>
    </location>
</feature>
<dbReference type="InterPro" id="IPR003675">
    <property type="entry name" value="Rce1/LyrA-like_dom"/>
</dbReference>
<keyword evidence="1" id="KW-0472">Membrane</keyword>
<feature type="transmembrane region" description="Helical" evidence="1">
    <location>
        <begin position="89"/>
        <end position="112"/>
    </location>
</feature>
<keyword evidence="1" id="KW-0812">Transmembrane</keyword>
<comment type="caution">
    <text evidence="3">The sequence shown here is derived from an EMBL/GenBank/DDBJ whole genome shotgun (WGS) entry which is preliminary data.</text>
</comment>
<proteinExistence type="predicted"/>
<feature type="domain" description="CAAX prenyl protease 2/Lysostaphin resistance protein A-like" evidence="2">
    <location>
        <begin position="130"/>
        <end position="243"/>
    </location>
</feature>
<evidence type="ECO:0000313" key="4">
    <source>
        <dbReference type="Proteomes" id="UP000011650"/>
    </source>
</evidence>
<feature type="transmembrane region" description="Helical" evidence="1">
    <location>
        <begin position="34"/>
        <end position="58"/>
    </location>
</feature>
<dbReference type="PATRIC" id="fig|1227482.3.peg.1846"/>
<sequence>MIALFALGMVGVIALAIASVPTLREIPELSTLSYPTLVVLAAANSTLLLIVFVVLGAVTAPRIDLSSHVFAWAATGTSEWGERRDSLPLAAAVGGGLFAVVAVLDVAFAQFAGFPAGVTLTDTEALSELFASVPMRLFYGGITEEILLRWGVMAPLAYVLWWGRNRLGNATESPSATIMWIAIAVSAVAFGVGHLPALAATFELTIPLIVRTVLLNAIVGVALGWLFWRRSLETAMIAHAAFHVALVGVSTVLILVT</sequence>
<accession>M0NQK7</accession>
<feature type="transmembrane region" description="Helical" evidence="1">
    <location>
        <begin position="146"/>
        <end position="163"/>
    </location>
</feature>
<evidence type="ECO:0000256" key="1">
    <source>
        <dbReference type="SAM" id="Phobius"/>
    </source>
</evidence>
<evidence type="ECO:0000259" key="2">
    <source>
        <dbReference type="Pfam" id="PF02517"/>
    </source>
</evidence>
<dbReference type="Pfam" id="PF02517">
    <property type="entry name" value="Rce1-like"/>
    <property type="match status" value="1"/>
</dbReference>
<dbReference type="STRING" id="1227482.C469_09160"/>